<dbReference type="Gene3D" id="3.40.50.720">
    <property type="entry name" value="NAD(P)-binding Rossmann-like Domain"/>
    <property type="match status" value="1"/>
</dbReference>
<dbReference type="Proteomes" id="UP001519887">
    <property type="component" value="Unassembled WGS sequence"/>
</dbReference>
<protein>
    <submittedName>
        <fullName evidence="4">SDR family NAD(P)-dependent oxidoreductase</fullName>
    </submittedName>
</protein>
<evidence type="ECO:0000256" key="1">
    <source>
        <dbReference type="ARBA" id="ARBA00006484"/>
    </source>
</evidence>
<sequence>MQTHNNERTKQTPINSGFGPRTTAQEALGGQKLSGKIAIVTGGYSGLGLETTRVLAEAGATVIVPARTLDKAEASVAGIPGVEIGILDLMNPASIDAFAQRFLESGRPLHILVHSAGIMATPLARDGRGYESQFATNHLGHFQLAARLWPALKQAEGARVVSVSSRGHQFAEVDFNDPNYEHREYDKWMAYGQSKTANALFAVELDKKGKAYGVRAFSVHPGSIMTDLARHLTDDELRAMGAIDEQGERGFKETNDELKTIPEGAATIVWCAANKQLDNKGGVYCENVEIAEAIPADGSLFGKPGVYPWAMDSESAEKLWNLSEDLTGVKFTI</sequence>
<dbReference type="NCBIfam" id="NF004845">
    <property type="entry name" value="PRK06196.1"/>
    <property type="match status" value="1"/>
</dbReference>
<dbReference type="SUPFAM" id="SSF51735">
    <property type="entry name" value="NAD(P)-binding Rossmann-fold domains"/>
    <property type="match status" value="1"/>
</dbReference>
<name>A0ABS7BY91_9BACL</name>
<dbReference type="PANTHER" id="PTHR24320">
    <property type="entry name" value="RETINOL DEHYDROGENASE"/>
    <property type="match status" value="1"/>
</dbReference>
<dbReference type="InterPro" id="IPR036291">
    <property type="entry name" value="NAD(P)-bd_dom_sf"/>
</dbReference>
<evidence type="ECO:0000256" key="2">
    <source>
        <dbReference type="ARBA" id="ARBA00023002"/>
    </source>
</evidence>
<dbReference type="PANTHER" id="PTHR24320:SF148">
    <property type="entry name" value="NAD(P)-BINDING ROSSMANN-FOLD SUPERFAMILY PROTEIN"/>
    <property type="match status" value="1"/>
</dbReference>
<organism evidence="4 5">
    <name type="scientific">Paenibacillus sepulcri</name>
    <dbReference type="NCBI Taxonomy" id="359917"/>
    <lineage>
        <taxon>Bacteria</taxon>
        <taxon>Bacillati</taxon>
        <taxon>Bacillota</taxon>
        <taxon>Bacilli</taxon>
        <taxon>Bacillales</taxon>
        <taxon>Paenibacillaceae</taxon>
        <taxon>Paenibacillus</taxon>
    </lineage>
</organism>
<feature type="region of interest" description="Disordered" evidence="3">
    <location>
        <begin position="1"/>
        <end position="24"/>
    </location>
</feature>
<dbReference type="EMBL" id="JAHZIK010000086">
    <property type="protein sequence ID" value="MBW7453542.1"/>
    <property type="molecule type" value="Genomic_DNA"/>
</dbReference>
<dbReference type="PRINTS" id="PR00081">
    <property type="entry name" value="GDHRDH"/>
</dbReference>
<proteinExistence type="inferred from homology"/>
<comment type="caution">
    <text evidence="4">The sequence shown here is derived from an EMBL/GenBank/DDBJ whole genome shotgun (WGS) entry which is preliminary data.</text>
</comment>
<keyword evidence="5" id="KW-1185">Reference proteome</keyword>
<dbReference type="Pfam" id="PF00106">
    <property type="entry name" value="adh_short"/>
    <property type="match status" value="1"/>
</dbReference>
<gene>
    <name evidence="4" type="ORF">K0U00_05755</name>
</gene>
<evidence type="ECO:0000256" key="3">
    <source>
        <dbReference type="SAM" id="MobiDB-lite"/>
    </source>
</evidence>
<accession>A0ABS7BY91</accession>
<feature type="compositionally biased region" description="Basic and acidic residues" evidence="3">
    <location>
        <begin position="1"/>
        <end position="10"/>
    </location>
</feature>
<comment type="similarity">
    <text evidence="1">Belongs to the short-chain dehydrogenases/reductases (SDR) family.</text>
</comment>
<keyword evidence="2" id="KW-0560">Oxidoreductase</keyword>
<evidence type="ECO:0000313" key="4">
    <source>
        <dbReference type="EMBL" id="MBW7453542.1"/>
    </source>
</evidence>
<reference evidence="4 5" key="1">
    <citation type="submission" date="2021-07" db="EMBL/GenBank/DDBJ databases">
        <title>Paenibacillus radiodurans sp. nov., isolated from the southeastern edge of Tengger Desert.</title>
        <authorList>
            <person name="Zhang G."/>
        </authorList>
    </citation>
    <scope>NUCLEOTIDE SEQUENCE [LARGE SCALE GENOMIC DNA]</scope>
    <source>
        <strain evidence="4 5">CCM 7311</strain>
    </source>
</reference>
<evidence type="ECO:0000313" key="5">
    <source>
        <dbReference type="Proteomes" id="UP001519887"/>
    </source>
</evidence>
<dbReference type="InterPro" id="IPR002347">
    <property type="entry name" value="SDR_fam"/>
</dbReference>
<dbReference type="RefSeq" id="WP_210037963.1">
    <property type="nucleotide sequence ID" value="NZ_JBHLVU010000022.1"/>
</dbReference>